<dbReference type="PROSITE" id="PS00350">
    <property type="entry name" value="MADS_BOX_1"/>
    <property type="match status" value="1"/>
</dbReference>
<dbReference type="Gene3D" id="3.40.1810.10">
    <property type="entry name" value="Transcription factor, MADS-box"/>
    <property type="match status" value="1"/>
</dbReference>
<dbReference type="CDD" id="cd00265">
    <property type="entry name" value="MADS_MEF2_like"/>
    <property type="match status" value="1"/>
</dbReference>
<dbReference type="GO" id="GO:0046983">
    <property type="term" value="F:protein dimerization activity"/>
    <property type="evidence" value="ECO:0007669"/>
    <property type="project" value="InterPro"/>
</dbReference>
<evidence type="ECO:0000256" key="3">
    <source>
        <dbReference type="ARBA" id="ARBA00023125"/>
    </source>
</evidence>
<keyword evidence="5" id="KW-0539">Nucleus</keyword>
<keyword evidence="4" id="KW-0804">Transcription</keyword>
<evidence type="ECO:0000313" key="9">
    <source>
        <dbReference type="WBParaSite" id="nRc.2.0.1.t30252-RA"/>
    </source>
</evidence>
<evidence type="ECO:0000313" key="8">
    <source>
        <dbReference type="Proteomes" id="UP000887565"/>
    </source>
</evidence>
<dbReference type="SMART" id="SM00432">
    <property type="entry name" value="MADS"/>
    <property type="match status" value="1"/>
</dbReference>
<dbReference type="AlphaFoldDB" id="A0A915JX00"/>
<proteinExistence type="predicted"/>
<reference evidence="9" key="1">
    <citation type="submission" date="2022-11" db="UniProtKB">
        <authorList>
            <consortium name="WormBaseParasite"/>
        </authorList>
    </citation>
    <scope>IDENTIFICATION</scope>
</reference>
<dbReference type="GO" id="GO:0005634">
    <property type="term" value="C:nucleus"/>
    <property type="evidence" value="ECO:0007669"/>
    <property type="project" value="UniProtKB-SubCell"/>
</dbReference>
<dbReference type="Pfam" id="PF00319">
    <property type="entry name" value="SRF-TF"/>
    <property type="match status" value="1"/>
</dbReference>
<dbReference type="GO" id="GO:0000978">
    <property type="term" value="F:RNA polymerase II cis-regulatory region sequence-specific DNA binding"/>
    <property type="evidence" value="ECO:0007669"/>
    <property type="project" value="TreeGrafter"/>
</dbReference>
<dbReference type="InterPro" id="IPR036879">
    <property type="entry name" value="TF_MADSbox_sf"/>
</dbReference>
<evidence type="ECO:0000256" key="4">
    <source>
        <dbReference type="ARBA" id="ARBA00023163"/>
    </source>
</evidence>
<dbReference type="Proteomes" id="UP000887565">
    <property type="component" value="Unplaced"/>
</dbReference>
<evidence type="ECO:0000256" key="5">
    <source>
        <dbReference type="ARBA" id="ARBA00023242"/>
    </source>
</evidence>
<dbReference type="PROSITE" id="PS50066">
    <property type="entry name" value="MADS_BOX_2"/>
    <property type="match status" value="1"/>
</dbReference>
<sequence>MGRKKIQILRITDERNRQVTFTKRKFGLMKKAYELSTLCDCEIALIVFNSCGKLFQYASSNMDEILLRYTELNEPTETRTNKDIIEYLKRKERKGTLGGAGQSTSHDSDDDSSDEYAMSGSCPGGSSSVAAAATGFISPGSSGGASALFGTNNGMELNLHAHQTHDIQGLASSQRPLAEFQTLMSSQSNFIQENGNMRLMENDETNKHTDLNIETALYEENRNSMNDNGTLRQMSHASPGNRSAWTITNDKWDFWDHTIKIKTE</sequence>
<dbReference type="SUPFAM" id="SSF55455">
    <property type="entry name" value="SRF-like"/>
    <property type="match status" value="1"/>
</dbReference>
<protein>
    <submittedName>
        <fullName evidence="9">MADS-box domain-containing protein</fullName>
    </submittedName>
</protein>
<keyword evidence="8" id="KW-1185">Reference proteome</keyword>
<dbReference type="PANTHER" id="PTHR11945">
    <property type="entry name" value="MADS BOX PROTEIN"/>
    <property type="match status" value="1"/>
</dbReference>
<keyword evidence="2" id="KW-0805">Transcription regulation</keyword>
<feature type="region of interest" description="Disordered" evidence="6">
    <location>
        <begin position="95"/>
        <end position="121"/>
    </location>
</feature>
<dbReference type="WBParaSite" id="nRc.2.0.1.t30252-RA">
    <property type="protein sequence ID" value="nRc.2.0.1.t30252-RA"/>
    <property type="gene ID" value="nRc.2.0.1.g30252"/>
</dbReference>
<evidence type="ECO:0000256" key="6">
    <source>
        <dbReference type="SAM" id="MobiDB-lite"/>
    </source>
</evidence>
<evidence type="ECO:0000256" key="2">
    <source>
        <dbReference type="ARBA" id="ARBA00023015"/>
    </source>
</evidence>
<organism evidence="8 9">
    <name type="scientific">Romanomermis culicivorax</name>
    <name type="common">Nematode worm</name>
    <dbReference type="NCBI Taxonomy" id="13658"/>
    <lineage>
        <taxon>Eukaryota</taxon>
        <taxon>Metazoa</taxon>
        <taxon>Ecdysozoa</taxon>
        <taxon>Nematoda</taxon>
        <taxon>Enoplea</taxon>
        <taxon>Dorylaimia</taxon>
        <taxon>Mermithida</taxon>
        <taxon>Mermithoidea</taxon>
        <taxon>Mermithidae</taxon>
        <taxon>Romanomermis</taxon>
    </lineage>
</organism>
<dbReference type="InterPro" id="IPR002100">
    <property type="entry name" value="TF_MADSbox"/>
</dbReference>
<evidence type="ECO:0000259" key="7">
    <source>
        <dbReference type="PROSITE" id="PS50066"/>
    </source>
</evidence>
<feature type="domain" description="MADS-box" evidence="7">
    <location>
        <begin position="1"/>
        <end position="61"/>
    </location>
</feature>
<dbReference type="GO" id="GO:0030154">
    <property type="term" value="P:cell differentiation"/>
    <property type="evidence" value="ECO:0007669"/>
    <property type="project" value="TreeGrafter"/>
</dbReference>
<accession>A0A915JX00</accession>
<dbReference type="GO" id="GO:0045944">
    <property type="term" value="P:positive regulation of transcription by RNA polymerase II"/>
    <property type="evidence" value="ECO:0007669"/>
    <property type="project" value="InterPro"/>
</dbReference>
<evidence type="ECO:0000256" key="1">
    <source>
        <dbReference type="ARBA" id="ARBA00004123"/>
    </source>
</evidence>
<dbReference type="PANTHER" id="PTHR11945:SF534">
    <property type="entry name" value="MYOCYTE-SPECIFIC ENHANCER FACTOR 2"/>
    <property type="match status" value="1"/>
</dbReference>
<dbReference type="InterPro" id="IPR033896">
    <property type="entry name" value="MEF2-like_N"/>
</dbReference>
<dbReference type="GO" id="GO:0000981">
    <property type="term" value="F:DNA-binding transcription factor activity, RNA polymerase II-specific"/>
    <property type="evidence" value="ECO:0007669"/>
    <property type="project" value="TreeGrafter"/>
</dbReference>
<keyword evidence="3" id="KW-0238">DNA-binding</keyword>
<comment type="subcellular location">
    <subcellularLocation>
        <location evidence="1">Nucleus</location>
    </subcellularLocation>
</comment>
<dbReference type="PRINTS" id="PR00404">
    <property type="entry name" value="MADSDOMAIN"/>
</dbReference>
<name>A0A915JX00_ROMCU</name>